<sequence>MRIPTIQGIIDRRILANYRCDPAVMQRVLPPPFRPQLVDGYAIGGICLIRLKQIRPAFLRLPVGIRSENAAHRIAVEWDLNGQTQQGVYIPRRDTDSRLNAWAGGTLFPGIHHHGSFRVQESSDHFSVEFTSDDHAAHVAVVGRVVRELPAESVFQDLEAASAFFEAGSLGYSDTATTGQYDGLELRCSNWQVEPLAVERVESSFFEDEQRFPPGSTEFDCALLMRGIYHQWQSRESLCCPATEVASNSP</sequence>
<keyword evidence="2" id="KW-1185">Reference proteome</keyword>
<dbReference type="EMBL" id="CP036278">
    <property type="protein sequence ID" value="QDU56329.1"/>
    <property type="molecule type" value="Genomic_DNA"/>
</dbReference>
<accession>A0A518ANM7</accession>
<protein>
    <recommendedName>
        <fullName evidence="3">DUF2071 domain-containing protein</fullName>
    </recommendedName>
</protein>
<evidence type="ECO:0008006" key="3">
    <source>
        <dbReference type="Google" id="ProtNLM"/>
    </source>
</evidence>
<gene>
    <name evidence="1" type="ORF">Pan181_25380</name>
</gene>
<proteinExistence type="predicted"/>
<dbReference type="InterPro" id="IPR018644">
    <property type="entry name" value="DUF2071"/>
</dbReference>
<evidence type="ECO:0000313" key="1">
    <source>
        <dbReference type="EMBL" id="QDU56329.1"/>
    </source>
</evidence>
<dbReference type="AlphaFoldDB" id="A0A518ANM7"/>
<dbReference type="KEGG" id="amuc:Pan181_25380"/>
<reference evidence="1 2" key="1">
    <citation type="submission" date="2019-02" db="EMBL/GenBank/DDBJ databases">
        <title>Deep-cultivation of Planctomycetes and their phenomic and genomic characterization uncovers novel biology.</title>
        <authorList>
            <person name="Wiegand S."/>
            <person name="Jogler M."/>
            <person name="Boedeker C."/>
            <person name="Pinto D."/>
            <person name="Vollmers J."/>
            <person name="Rivas-Marin E."/>
            <person name="Kohn T."/>
            <person name="Peeters S.H."/>
            <person name="Heuer A."/>
            <person name="Rast P."/>
            <person name="Oberbeckmann S."/>
            <person name="Bunk B."/>
            <person name="Jeske O."/>
            <person name="Meyerdierks A."/>
            <person name="Storesund J.E."/>
            <person name="Kallscheuer N."/>
            <person name="Luecker S."/>
            <person name="Lage O.M."/>
            <person name="Pohl T."/>
            <person name="Merkel B.J."/>
            <person name="Hornburger P."/>
            <person name="Mueller R.-W."/>
            <person name="Bruemmer F."/>
            <person name="Labrenz M."/>
            <person name="Spormann A.M."/>
            <person name="Op den Camp H."/>
            <person name="Overmann J."/>
            <person name="Amann R."/>
            <person name="Jetten M.S.M."/>
            <person name="Mascher T."/>
            <person name="Medema M.H."/>
            <person name="Devos D.P."/>
            <person name="Kaster A.-K."/>
            <person name="Ovreas L."/>
            <person name="Rohde M."/>
            <person name="Galperin M.Y."/>
            <person name="Jogler C."/>
        </authorList>
    </citation>
    <scope>NUCLEOTIDE SEQUENCE [LARGE SCALE GENOMIC DNA]</scope>
    <source>
        <strain evidence="1 2">Pan181</strain>
    </source>
</reference>
<dbReference type="OrthoDB" id="5492672at2"/>
<dbReference type="Proteomes" id="UP000315750">
    <property type="component" value="Chromosome"/>
</dbReference>
<organism evidence="1 2">
    <name type="scientific">Aeoliella mucimassa</name>
    <dbReference type="NCBI Taxonomy" id="2527972"/>
    <lineage>
        <taxon>Bacteria</taxon>
        <taxon>Pseudomonadati</taxon>
        <taxon>Planctomycetota</taxon>
        <taxon>Planctomycetia</taxon>
        <taxon>Pirellulales</taxon>
        <taxon>Lacipirellulaceae</taxon>
        <taxon>Aeoliella</taxon>
    </lineage>
</organism>
<dbReference type="Pfam" id="PF09844">
    <property type="entry name" value="DUF2071"/>
    <property type="match status" value="1"/>
</dbReference>
<evidence type="ECO:0000313" key="2">
    <source>
        <dbReference type="Proteomes" id="UP000315750"/>
    </source>
</evidence>
<name>A0A518ANM7_9BACT</name>
<dbReference type="RefSeq" id="WP_145247091.1">
    <property type="nucleotide sequence ID" value="NZ_CP036278.1"/>
</dbReference>